<feature type="coiled-coil region" evidence="1">
    <location>
        <begin position="66"/>
        <end position="93"/>
    </location>
</feature>
<dbReference type="EMBL" id="SORO01000001">
    <property type="protein sequence ID" value="TDY71332.1"/>
    <property type="molecule type" value="Genomic_DNA"/>
</dbReference>
<dbReference type="Proteomes" id="UP000294684">
    <property type="component" value="Unassembled WGS sequence"/>
</dbReference>
<dbReference type="STRING" id="1193051.LEP1GSC017_3676"/>
<dbReference type="AlphaFoldDB" id="A0A4R8MV36"/>
<proteinExistence type="predicted"/>
<dbReference type="RefSeq" id="WP_004788892.1">
    <property type="nucleotide sequence ID" value="NZ_SORO01000001.1"/>
</dbReference>
<accession>A0A4R8MV36</accession>
<feature type="domain" description="DUF8156" evidence="2">
    <location>
        <begin position="1"/>
        <end position="96"/>
    </location>
</feature>
<keyword evidence="4" id="KW-1185">Reference proteome</keyword>
<dbReference type="Pfam" id="PF26485">
    <property type="entry name" value="DUF8156"/>
    <property type="match status" value="1"/>
</dbReference>
<evidence type="ECO:0000259" key="2">
    <source>
        <dbReference type="Pfam" id="PF26485"/>
    </source>
</evidence>
<organism evidence="3 4">
    <name type="scientific">Leptospira meyeri</name>
    <dbReference type="NCBI Taxonomy" id="29508"/>
    <lineage>
        <taxon>Bacteria</taxon>
        <taxon>Pseudomonadati</taxon>
        <taxon>Spirochaetota</taxon>
        <taxon>Spirochaetia</taxon>
        <taxon>Leptospirales</taxon>
        <taxon>Leptospiraceae</taxon>
        <taxon>Leptospira</taxon>
    </lineage>
</organism>
<evidence type="ECO:0000313" key="3">
    <source>
        <dbReference type="EMBL" id="TDY71332.1"/>
    </source>
</evidence>
<reference evidence="3 4" key="1">
    <citation type="submission" date="2019-03" db="EMBL/GenBank/DDBJ databases">
        <title>Genomic Encyclopedia of Archaeal and Bacterial Type Strains, Phase II (KMG-II): from individual species to whole genera.</title>
        <authorList>
            <person name="Goeker M."/>
        </authorList>
    </citation>
    <scope>NUCLEOTIDE SEQUENCE [LARGE SCALE GENOMIC DNA]</scope>
    <source>
        <strain evidence="3 4">DSM 21537</strain>
    </source>
</reference>
<protein>
    <recommendedName>
        <fullName evidence="2">DUF8156 domain-containing protein</fullName>
    </recommendedName>
</protein>
<evidence type="ECO:0000313" key="4">
    <source>
        <dbReference type="Proteomes" id="UP000294684"/>
    </source>
</evidence>
<sequence>MGRTINPYSRQIQSLSDDRFKDFKRGLAKKHKEAFDEIMRIGKRQLVAGVMASNPYSIETVLLSAYVEMKTDLEDMKKVLKNLQAQIERLNNSNESKI</sequence>
<dbReference type="GeneID" id="79825651"/>
<gene>
    <name evidence="3" type="ORF">CLV96_0294</name>
</gene>
<dbReference type="InterPro" id="IPR058469">
    <property type="entry name" value="DUF8156"/>
</dbReference>
<name>A0A4R8MV36_LEPME</name>
<comment type="caution">
    <text evidence="3">The sequence shown here is derived from an EMBL/GenBank/DDBJ whole genome shotgun (WGS) entry which is preliminary data.</text>
</comment>
<dbReference type="OrthoDB" id="345515at2"/>
<evidence type="ECO:0000256" key="1">
    <source>
        <dbReference type="SAM" id="Coils"/>
    </source>
</evidence>
<keyword evidence="1" id="KW-0175">Coiled coil</keyword>